<name>A0A0R3WLB3_HYDTA</name>
<dbReference type="STRING" id="6205.A0A0R3WLB3"/>
<dbReference type="PROSITE" id="PS50102">
    <property type="entry name" value="RRM"/>
    <property type="match status" value="1"/>
</dbReference>
<evidence type="ECO:0000259" key="3">
    <source>
        <dbReference type="PROSITE" id="PS50102"/>
    </source>
</evidence>
<dbReference type="Proteomes" id="UP000274429">
    <property type="component" value="Unassembled WGS sequence"/>
</dbReference>
<evidence type="ECO:0000313" key="4">
    <source>
        <dbReference type="EMBL" id="VDM18171.1"/>
    </source>
</evidence>
<evidence type="ECO:0000313" key="6">
    <source>
        <dbReference type="WBParaSite" id="TTAC_0000155101-mRNA-1"/>
    </source>
</evidence>
<dbReference type="WBParaSite" id="TTAC_0000155101-mRNA-1">
    <property type="protein sequence ID" value="TTAC_0000155101-mRNA-1"/>
    <property type="gene ID" value="TTAC_0000155101"/>
</dbReference>
<reference evidence="4 5" key="2">
    <citation type="submission" date="2018-11" db="EMBL/GenBank/DDBJ databases">
        <authorList>
            <consortium name="Pathogen Informatics"/>
        </authorList>
    </citation>
    <scope>NUCLEOTIDE SEQUENCE [LARGE SCALE GENOMIC DNA]</scope>
</reference>
<keyword evidence="5" id="KW-1185">Reference proteome</keyword>
<keyword evidence="1" id="KW-0694">RNA-binding</keyword>
<evidence type="ECO:0000256" key="2">
    <source>
        <dbReference type="SAM" id="MobiDB-lite"/>
    </source>
</evidence>
<evidence type="ECO:0000313" key="5">
    <source>
        <dbReference type="Proteomes" id="UP000274429"/>
    </source>
</evidence>
<dbReference type="Pfam" id="PF00076">
    <property type="entry name" value="RRM_1"/>
    <property type="match status" value="1"/>
</dbReference>
<dbReference type="InterPro" id="IPR012677">
    <property type="entry name" value="Nucleotide-bd_a/b_plait_sf"/>
</dbReference>
<proteinExistence type="predicted"/>
<dbReference type="AlphaFoldDB" id="A0A0R3WLB3"/>
<dbReference type="InterPro" id="IPR035979">
    <property type="entry name" value="RBD_domain_sf"/>
</dbReference>
<feature type="region of interest" description="Disordered" evidence="2">
    <location>
        <begin position="183"/>
        <end position="269"/>
    </location>
</feature>
<dbReference type="EMBL" id="UYWX01000366">
    <property type="protein sequence ID" value="VDM18171.1"/>
    <property type="molecule type" value="Genomic_DNA"/>
</dbReference>
<reference evidence="6" key="1">
    <citation type="submission" date="2017-02" db="UniProtKB">
        <authorList>
            <consortium name="WormBaseParasite"/>
        </authorList>
    </citation>
    <scope>IDENTIFICATION</scope>
</reference>
<protein>
    <submittedName>
        <fullName evidence="6">RRM domain-containing protein</fullName>
    </submittedName>
</protein>
<gene>
    <name evidence="4" type="ORF">TTAC_LOCUS1538</name>
</gene>
<evidence type="ECO:0000256" key="1">
    <source>
        <dbReference type="PROSITE-ProRule" id="PRU00176"/>
    </source>
</evidence>
<dbReference type="InterPro" id="IPR000504">
    <property type="entry name" value="RRM_dom"/>
</dbReference>
<dbReference type="PANTHER" id="PTHR23147">
    <property type="entry name" value="SERINE/ARGININE RICH SPLICING FACTOR"/>
    <property type="match status" value="1"/>
</dbReference>
<feature type="domain" description="RRM" evidence="3">
    <location>
        <begin position="7"/>
        <end position="80"/>
    </location>
</feature>
<dbReference type="SMART" id="SM00360">
    <property type="entry name" value="RRM"/>
    <property type="match status" value="1"/>
</dbReference>
<dbReference type="InterPro" id="IPR050907">
    <property type="entry name" value="SRSF"/>
</dbReference>
<sequence length="269" mass="31018">MVLVRSHKLFLGGLSSNVSKSDLLRELSKFGAISDLWIARNPPGFAFVQFEKFIDAEKAVRTLDGVTLCNSKLRVEFAHNRSRNGDHSRPFGDRRQYIDSRDGRVSPLRRYEASLHRGRSPPPGTLSDDQFRYPYDHLAAFCNPNMLNAAAAAAAAGFSYRIPGYSSMFPLLPADNVHRVMKHSRRISPRRSPIHHRRSRSPMDNRSRNICDRYREVYRGRDHRRPSLMSSRRGTPPPPLPPFTSSEYGSRRHHYDRSPLPRLSERRRR</sequence>
<organism evidence="6">
    <name type="scientific">Hydatigena taeniaeformis</name>
    <name type="common">Feline tapeworm</name>
    <name type="synonym">Taenia taeniaeformis</name>
    <dbReference type="NCBI Taxonomy" id="6205"/>
    <lineage>
        <taxon>Eukaryota</taxon>
        <taxon>Metazoa</taxon>
        <taxon>Spiralia</taxon>
        <taxon>Lophotrochozoa</taxon>
        <taxon>Platyhelminthes</taxon>
        <taxon>Cestoda</taxon>
        <taxon>Eucestoda</taxon>
        <taxon>Cyclophyllidea</taxon>
        <taxon>Taeniidae</taxon>
        <taxon>Hydatigera</taxon>
    </lineage>
</organism>
<accession>A0A0R3WLB3</accession>
<dbReference type="OrthoDB" id="6270585at2759"/>
<feature type="compositionally biased region" description="Basic and acidic residues" evidence="2">
    <location>
        <begin position="201"/>
        <end position="220"/>
    </location>
</feature>
<dbReference type="Gene3D" id="3.30.70.330">
    <property type="match status" value="1"/>
</dbReference>
<dbReference type="GO" id="GO:0003723">
    <property type="term" value="F:RNA binding"/>
    <property type="evidence" value="ECO:0007669"/>
    <property type="project" value="UniProtKB-UniRule"/>
</dbReference>
<dbReference type="SUPFAM" id="SSF54928">
    <property type="entry name" value="RNA-binding domain, RBD"/>
    <property type="match status" value="1"/>
</dbReference>
<feature type="compositionally biased region" description="Basic residues" evidence="2">
    <location>
        <begin position="183"/>
        <end position="200"/>
    </location>
</feature>